<dbReference type="Pfam" id="PF19795">
    <property type="entry name" value="DUF6279"/>
    <property type="match status" value="1"/>
</dbReference>
<gene>
    <name evidence="2" type="ORF">CATMQ487_07620</name>
</gene>
<reference evidence="2" key="1">
    <citation type="submission" date="2022-04" db="EMBL/GenBank/DDBJ databases">
        <title>Whole genome sequence of Sphaerotilus sp. FB-5.</title>
        <authorList>
            <person name="Takeda M."/>
            <person name="Narihara S."/>
            <person name="Akimoto M."/>
            <person name="Akimoto R."/>
            <person name="Nishiyashiki S."/>
            <person name="Murakami T."/>
        </authorList>
    </citation>
    <scope>NUCLEOTIDE SEQUENCE</scope>
    <source>
        <strain evidence="2">FB-5</strain>
    </source>
</reference>
<keyword evidence="3" id="KW-1185">Reference proteome</keyword>
<evidence type="ECO:0008006" key="4">
    <source>
        <dbReference type="Google" id="ProtNLM"/>
    </source>
</evidence>
<feature type="transmembrane region" description="Helical" evidence="1">
    <location>
        <begin position="12"/>
        <end position="34"/>
    </location>
</feature>
<organism evidence="2 3">
    <name type="scientific">Sphaerotilus microaerophilus</name>
    <dbReference type="NCBI Taxonomy" id="2914710"/>
    <lineage>
        <taxon>Bacteria</taxon>
        <taxon>Pseudomonadati</taxon>
        <taxon>Pseudomonadota</taxon>
        <taxon>Betaproteobacteria</taxon>
        <taxon>Burkholderiales</taxon>
        <taxon>Sphaerotilaceae</taxon>
        <taxon>Sphaerotilus</taxon>
    </lineage>
</organism>
<dbReference type="Proteomes" id="UP001057498">
    <property type="component" value="Chromosome"/>
</dbReference>
<protein>
    <recommendedName>
        <fullName evidence="4">Lipoprotein</fullName>
    </recommendedName>
</protein>
<name>A0ABM7YHK4_9BURK</name>
<keyword evidence="1" id="KW-0812">Transmembrane</keyword>
<evidence type="ECO:0000256" key="1">
    <source>
        <dbReference type="SAM" id="Phobius"/>
    </source>
</evidence>
<accession>A0ABM7YHK4</accession>
<keyword evidence="1" id="KW-1133">Transmembrane helix</keyword>
<dbReference type="EMBL" id="AP025730">
    <property type="protein sequence ID" value="BDI03792.1"/>
    <property type="molecule type" value="Genomic_DNA"/>
</dbReference>
<sequence>MVKVAIIEPRRVTPLTLLQRSVIGVALLLAVLLLTGCSNLRLAYGQGPTLAYWWLDRYADFDETQKPRARAAVDQWFAWHRRQQLAEDAALLDQIAQEALKDASGAQVCQWVTVYERKRDLYLTQFAPAVADIAASLGPENLKQIEARFAKVNEKWRDEHVQGDLSEREAEAVKRVLDRAELVYGRLDRAQRQFITQAVRQSPLDPERTFAERLADQREALAVLQQLGQRTLSGPQRQELARSGLLHLAQASDEAQRQLRDRLYRYQCQFTAELHNRTTPEQRRHANERLHGWAQDLRSFLGTP</sequence>
<evidence type="ECO:0000313" key="2">
    <source>
        <dbReference type="EMBL" id="BDI03792.1"/>
    </source>
</evidence>
<evidence type="ECO:0000313" key="3">
    <source>
        <dbReference type="Proteomes" id="UP001057498"/>
    </source>
</evidence>
<proteinExistence type="predicted"/>
<keyword evidence="1" id="KW-0472">Membrane</keyword>